<protein>
    <submittedName>
        <fullName evidence="2">Uncharacterized protein</fullName>
    </submittedName>
</protein>
<evidence type="ECO:0000313" key="3">
    <source>
        <dbReference type="Proteomes" id="UP000641386"/>
    </source>
</evidence>
<evidence type="ECO:0000313" key="2">
    <source>
        <dbReference type="EMBL" id="GHE80107.1"/>
    </source>
</evidence>
<organism evidence="2 3">
    <name type="scientific">Streptomyces spiralis</name>
    <dbReference type="NCBI Taxonomy" id="66376"/>
    <lineage>
        <taxon>Bacteria</taxon>
        <taxon>Bacillati</taxon>
        <taxon>Actinomycetota</taxon>
        <taxon>Actinomycetes</taxon>
        <taxon>Kitasatosporales</taxon>
        <taxon>Streptomycetaceae</taxon>
        <taxon>Streptomyces</taxon>
    </lineage>
</organism>
<dbReference type="Proteomes" id="UP000641386">
    <property type="component" value="Unassembled WGS sequence"/>
</dbReference>
<gene>
    <name evidence="2" type="ORF">GCM10014715_39340</name>
</gene>
<dbReference type="AlphaFoldDB" id="A0A919A101"/>
<feature type="transmembrane region" description="Helical" evidence="1">
    <location>
        <begin position="94"/>
        <end position="112"/>
    </location>
</feature>
<keyword evidence="1" id="KW-0472">Membrane</keyword>
<keyword evidence="1" id="KW-0812">Transmembrane</keyword>
<name>A0A919A101_9ACTN</name>
<reference evidence="2" key="1">
    <citation type="journal article" date="2014" name="Int. J. Syst. Evol. Microbiol.">
        <title>Complete genome sequence of Corynebacterium casei LMG S-19264T (=DSM 44701T), isolated from a smear-ripened cheese.</title>
        <authorList>
            <consortium name="US DOE Joint Genome Institute (JGI-PGF)"/>
            <person name="Walter F."/>
            <person name="Albersmeier A."/>
            <person name="Kalinowski J."/>
            <person name="Ruckert C."/>
        </authorList>
    </citation>
    <scope>NUCLEOTIDE SEQUENCE</scope>
    <source>
        <strain evidence="2">JCM 3302</strain>
    </source>
</reference>
<accession>A0A919A101</accession>
<keyword evidence="3" id="KW-1185">Reference proteome</keyword>
<proteinExistence type="predicted"/>
<dbReference type="RefSeq" id="WP_189901997.1">
    <property type="nucleotide sequence ID" value="NZ_BNBC01000017.1"/>
</dbReference>
<reference evidence="2" key="2">
    <citation type="submission" date="2020-09" db="EMBL/GenBank/DDBJ databases">
        <authorList>
            <person name="Sun Q."/>
            <person name="Ohkuma M."/>
        </authorList>
    </citation>
    <scope>NUCLEOTIDE SEQUENCE</scope>
    <source>
        <strain evidence="2">JCM 3302</strain>
    </source>
</reference>
<dbReference type="EMBL" id="BNBC01000017">
    <property type="protein sequence ID" value="GHE80107.1"/>
    <property type="molecule type" value="Genomic_DNA"/>
</dbReference>
<sequence length="120" mass="13558">MTQPPSAEPTLWELHRALQQLREDQNSGIQQLRDDLRGDLAAMNARFEETVSKEVYQADQRLVNTRLATMEEAQRTAARVRESDQQQAASTRKWLISAFVAPLLVALLQLWLTSKVGASP</sequence>
<evidence type="ECO:0000256" key="1">
    <source>
        <dbReference type="SAM" id="Phobius"/>
    </source>
</evidence>
<keyword evidence="1" id="KW-1133">Transmembrane helix</keyword>
<comment type="caution">
    <text evidence="2">The sequence shown here is derived from an EMBL/GenBank/DDBJ whole genome shotgun (WGS) entry which is preliminary data.</text>
</comment>